<dbReference type="InterPro" id="IPR028098">
    <property type="entry name" value="Glyco_trans_4-like_N"/>
</dbReference>
<evidence type="ECO:0000259" key="2">
    <source>
        <dbReference type="Pfam" id="PF00534"/>
    </source>
</evidence>
<dbReference type="SUPFAM" id="SSF53756">
    <property type="entry name" value="UDP-Glycosyltransferase/glycogen phosphorylase"/>
    <property type="match status" value="1"/>
</dbReference>
<dbReference type="InterPro" id="IPR001296">
    <property type="entry name" value="Glyco_trans_1"/>
</dbReference>
<organism evidence="4 5">
    <name type="scientific">Segatella copri</name>
    <dbReference type="NCBI Taxonomy" id="165179"/>
    <lineage>
        <taxon>Bacteria</taxon>
        <taxon>Pseudomonadati</taxon>
        <taxon>Bacteroidota</taxon>
        <taxon>Bacteroidia</taxon>
        <taxon>Bacteroidales</taxon>
        <taxon>Prevotellaceae</taxon>
        <taxon>Segatella</taxon>
    </lineage>
</organism>
<dbReference type="GO" id="GO:0016757">
    <property type="term" value="F:glycosyltransferase activity"/>
    <property type="evidence" value="ECO:0007669"/>
    <property type="project" value="InterPro"/>
</dbReference>
<dbReference type="PANTHER" id="PTHR46401">
    <property type="entry name" value="GLYCOSYLTRANSFERASE WBBK-RELATED"/>
    <property type="match status" value="1"/>
</dbReference>
<reference evidence="4 5" key="1">
    <citation type="submission" date="2018-08" db="EMBL/GenBank/DDBJ databases">
        <title>A genome reference for cultivated species of the human gut microbiota.</title>
        <authorList>
            <person name="Zou Y."/>
            <person name="Xue W."/>
            <person name="Luo G."/>
        </authorList>
    </citation>
    <scope>NUCLEOTIDE SEQUENCE [LARGE SCALE GENOMIC DNA]</scope>
    <source>
        <strain evidence="4 5">AF10-17</strain>
    </source>
</reference>
<feature type="domain" description="Glycosyltransferase subfamily 4-like N-terminal" evidence="3">
    <location>
        <begin position="16"/>
        <end position="166"/>
    </location>
</feature>
<gene>
    <name evidence="4" type="ORF">DWV53_12715</name>
</gene>
<accession>A0AA92U998</accession>
<dbReference type="PANTHER" id="PTHR46401:SF2">
    <property type="entry name" value="GLYCOSYLTRANSFERASE WBBK-RELATED"/>
    <property type="match status" value="1"/>
</dbReference>
<comment type="caution">
    <text evidence="4">The sequence shown here is derived from an EMBL/GenBank/DDBJ whole genome shotgun (WGS) entry which is preliminary data.</text>
</comment>
<dbReference type="CDD" id="cd03809">
    <property type="entry name" value="GT4_MtfB-like"/>
    <property type="match status" value="1"/>
</dbReference>
<dbReference type="Pfam" id="PF00534">
    <property type="entry name" value="Glycos_transf_1"/>
    <property type="match status" value="1"/>
</dbReference>
<evidence type="ECO:0000256" key="1">
    <source>
        <dbReference type="ARBA" id="ARBA00022679"/>
    </source>
</evidence>
<dbReference type="Gene3D" id="3.40.50.2000">
    <property type="entry name" value="Glycogen Phosphorylase B"/>
    <property type="match status" value="1"/>
</dbReference>
<dbReference type="RefSeq" id="WP_118154576.1">
    <property type="nucleotide sequence ID" value="NZ_QSAV01000050.1"/>
</dbReference>
<dbReference type="GO" id="GO:0009103">
    <property type="term" value="P:lipopolysaccharide biosynthetic process"/>
    <property type="evidence" value="ECO:0007669"/>
    <property type="project" value="TreeGrafter"/>
</dbReference>
<evidence type="ECO:0000313" key="5">
    <source>
        <dbReference type="Proteomes" id="UP000285776"/>
    </source>
</evidence>
<feature type="domain" description="Glycosyl transferase family 1" evidence="2">
    <location>
        <begin position="192"/>
        <end position="303"/>
    </location>
</feature>
<proteinExistence type="predicted"/>
<evidence type="ECO:0000259" key="3">
    <source>
        <dbReference type="Pfam" id="PF13439"/>
    </source>
</evidence>
<name>A0AA92U998_9BACT</name>
<protein>
    <submittedName>
        <fullName evidence="4">Glycosyltransferase family 1 protein</fullName>
    </submittedName>
</protein>
<dbReference type="Proteomes" id="UP000285776">
    <property type="component" value="Unassembled WGS sequence"/>
</dbReference>
<dbReference type="Pfam" id="PF13439">
    <property type="entry name" value="Glyco_transf_4"/>
    <property type="match status" value="1"/>
</dbReference>
<keyword evidence="1" id="KW-0808">Transferase</keyword>
<dbReference type="EMBL" id="QSAV01000050">
    <property type="protein sequence ID" value="RGW75916.1"/>
    <property type="molecule type" value="Genomic_DNA"/>
</dbReference>
<sequence length="349" mass="40232">MRYAINGRFVVRKLTGQERFATELLRELDKICEKDEFVMVVPEYAETLPDYKNIKIVKYGKVKSHFWEQISLYRYCKKYHLVSVNLTSTCPLLDSGIVCCHDAAPYEIHELLTQNLYGKLSQVWHMWMIDAVKRSKYPIITVSHYSKARLAKFMHVPEARFHVISNAWQHYQRVKEDDLIFDKLPKGYHRGEYFMALSSLTPQKNFVWVKEVAKRNPNKKFVIVGRAEGFTKLGSEELQDSNLHFTGYLTDGEIKSLMKGCRAFIHPAVYEGFGIPPIEALSCGAELIVSTAACLPEVYGNSAHYIDPHNYDVDLDELLKEPIAPASEVLDKYSWAREAGKLLKLLREN</sequence>
<evidence type="ECO:0000313" key="4">
    <source>
        <dbReference type="EMBL" id="RGW75916.1"/>
    </source>
</evidence>
<dbReference type="AlphaFoldDB" id="A0AA92U998"/>